<feature type="compositionally biased region" description="Low complexity" evidence="1">
    <location>
        <begin position="555"/>
        <end position="565"/>
    </location>
</feature>
<organism evidence="2 3">
    <name type="scientific">Elysia chlorotica</name>
    <name type="common">Eastern emerald elysia</name>
    <name type="synonym">Sea slug</name>
    <dbReference type="NCBI Taxonomy" id="188477"/>
    <lineage>
        <taxon>Eukaryota</taxon>
        <taxon>Metazoa</taxon>
        <taxon>Spiralia</taxon>
        <taxon>Lophotrochozoa</taxon>
        <taxon>Mollusca</taxon>
        <taxon>Gastropoda</taxon>
        <taxon>Heterobranchia</taxon>
        <taxon>Euthyneura</taxon>
        <taxon>Panpulmonata</taxon>
        <taxon>Sacoglossa</taxon>
        <taxon>Placobranchoidea</taxon>
        <taxon>Plakobranchidae</taxon>
        <taxon>Elysia</taxon>
    </lineage>
</organism>
<feature type="compositionally biased region" description="Polar residues" evidence="1">
    <location>
        <begin position="493"/>
        <end position="507"/>
    </location>
</feature>
<evidence type="ECO:0000313" key="2">
    <source>
        <dbReference type="EMBL" id="RUS84392.1"/>
    </source>
</evidence>
<dbReference type="PANTHER" id="PTHR34105">
    <property type="entry name" value="PROLINE-, GLUTAMIC ACID- AND LEUCINE-RICH PROTEIN 1"/>
    <property type="match status" value="1"/>
</dbReference>
<comment type="caution">
    <text evidence="2">The sequence shown here is derived from an EMBL/GenBank/DDBJ whole genome shotgun (WGS) entry which is preliminary data.</text>
</comment>
<dbReference type="STRING" id="188477.A0A3S1A765"/>
<feature type="region of interest" description="Disordered" evidence="1">
    <location>
        <begin position="468"/>
        <end position="631"/>
    </location>
</feature>
<protein>
    <recommendedName>
        <fullName evidence="4">Pre-rRNA-processing protein RIX1 N-terminal domain-containing protein</fullName>
    </recommendedName>
</protein>
<sequence>MVLKVCEKMAVPINHLPEDFMAPRKAEEWNKYAHKLTKLMTETLSVLYENLENISEPPIGKVHDLKDDRMELDDVPLPDVVATFVKHCDSLEILLRTPSKWPIKLPMKSIIGVLNRCLRVTSADLKFKPSFKELADSLPTLHKSALSVMAELIVCCGSNVLPVSRVIIDACLRSLAGTMQAKIETRSTTREKIFQVLSLMVGRFGWSRYLQSVSHSLIQDLMADICTQEAPKTNLSTTPTRPKQEVESIALRKSKKRKKGKKQKGDSYSDLPVFISDETEISTQREWFNVEATRGALELSQLIIQRAEFSQVQTLIRSLLSTCKNLQREGPAATSPYNSMDCRKGLYSAVFSSATVRLGYDCDRKDTINHYQATNLAMSLLNAASHSDTSLEIRKNCLDFLVLLRNTGNLNRPIVRRILPDEQMNTKDITEVELEAEKIKGENKSLWQQLVDSQMEVEAQRRELRQLREAASHTKTPTAINQVEHGAREKSADNNNDFDTVNPINGNSADSSDEENEESSKDDDKDVCSERRDMSPESKSRDAVLSGSKGDEGNSSASSHVSSPSKNLSQKQSDSSLTSDTAKQAKNKRPLGERDGEEGRKKKPKTSEPKTESADIDDMLSDFVDTGPDKH</sequence>
<accession>A0A3S1A765</accession>
<evidence type="ECO:0000313" key="3">
    <source>
        <dbReference type="Proteomes" id="UP000271974"/>
    </source>
</evidence>
<dbReference type="SUPFAM" id="SSF48371">
    <property type="entry name" value="ARM repeat"/>
    <property type="match status" value="1"/>
</dbReference>
<dbReference type="AlphaFoldDB" id="A0A3S1A765"/>
<dbReference type="GO" id="GO:0005634">
    <property type="term" value="C:nucleus"/>
    <property type="evidence" value="ECO:0007669"/>
    <property type="project" value="TreeGrafter"/>
</dbReference>
<evidence type="ECO:0008006" key="4">
    <source>
        <dbReference type="Google" id="ProtNLM"/>
    </source>
</evidence>
<reference evidence="2 3" key="1">
    <citation type="submission" date="2019-01" db="EMBL/GenBank/DDBJ databases">
        <title>A draft genome assembly of the solar-powered sea slug Elysia chlorotica.</title>
        <authorList>
            <person name="Cai H."/>
            <person name="Li Q."/>
            <person name="Fang X."/>
            <person name="Li J."/>
            <person name="Curtis N.E."/>
            <person name="Altenburger A."/>
            <person name="Shibata T."/>
            <person name="Feng M."/>
            <person name="Maeda T."/>
            <person name="Schwartz J.A."/>
            <person name="Shigenobu S."/>
            <person name="Lundholm N."/>
            <person name="Nishiyama T."/>
            <person name="Yang H."/>
            <person name="Hasebe M."/>
            <person name="Li S."/>
            <person name="Pierce S.K."/>
            <person name="Wang J."/>
        </authorList>
    </citation>
    <scope>NUCLEOTIDE SEQUENCE [LARGE SCALE GENOMIC DNA]</scope>
    <source>
        <strain evidence="2">EC2010</strain>
        <tissue evidence="2">Whole organism of an adult</tissue>
    </source>
</reference>
<feature type="region of interest" description="Disordered" evidence="1">
    <location>
        <begin position="232"/>
        <end position="267"/>
    </location>
</feature>
<dbReference type="PANTHER" id="PTHR34105:SF1">
    <property type="entry name" value="PROLINE-, GLUTAMIC ACID- AND LEUCINE-RICH PROTEIN 1"/>
    <property type="match status" value="1"/>
</dbReference>
<feature type="compositionally biased region" description="Basic residues" evidence="1">
    <location>
        <begin position="252"/>
        <end position="262"/>
    </location>
</feature>
<feature type="compositionally biased region" description="Polar residues" evidence="1">
    <location>
        <begin position="566"/>
        <end position="584"/>
    </location>
</feature>
<dbReference type="GO" id="GO:0006364">
    <property type="term" value="P:rRNA processing"/>
    <property type="evidence" value="ECO:0007669"/>
    <property type="project" value="TreeGrafter"/>
</dbReference>
<feature type="compositionally biased region" description="Basic and acidic residues" evidence="1">
    <location>
        <begin position="590"/>
        <end position="613"/>
    </location>
</feature>
<gene>
    <name evidence="2" type="ORF">EGW08_007854</name>
</gene>
<dbReference type="Proteomes" id="UP000271974">
    <property type="component" value="Unassembled WGS sequence"/>
</dbReference>
<proteinExistence type="predicted"/>
<feature type="compositionally biased region" description="Polar residues" evidence="1">
    <location>
        <begin position="232"/>
        <end position="241"/>
    </location>
</feature>
<dbReference type="OrthoDB" id="20900at2759"/>
<dbReference type="InterPro" id="IPR016024">
    <property type="entry name" value="ARM-type_fold"/>
</dbReference>
<evidence type="ECO:0000256" key="1">
    <source>
        <dbReference type="SAM" id="MobiDB-lite"/>
    </source>
</evidence>
<feature type="compositionally biased region" description="Basic and acidic residues" evidence="1">
    <location>
        <begin position="518"/>
        <end position="542"/>
    </location>
</feature>
<keyword evidence="3" id="KW-1185">Reference proteome</keyword>
<dbReference type="EMBL" id="RQTK01000207">
    <property type="protein sequence ID" value="RUS84392.1"/>
    <property type="molecule type" value="Genomic_DNA"/>
</dbReference>
<name>A0A3S1A765_ELYCH</name>